<accession>A0AB39CTQ6</accession>
<feature type="region of interest" description="Disordered" evidence="1">
    <location>
        <begin position="1"/>
        <end position="22"/>
    </location>
</feature>
<evidence type="ECO:0000313" key="2">
    <source>
        <dbReference type="EMBL" id="XDJ45350.1"/>
    </source>
</evidence>
<reference evidence="2" key="1">
    <citation type="submission" date="2024-05" db="EMBL/GenBank/DDBJ databases">
        <authorList>
            <person name="Luo Y.-C."/>
            <person name="Nicholds J."/>
            <person name="Mortimer T."/>
            <person name="Maboni G."/>
        </authorList>
    </citation>
    <scope>NUCLEOTIDE SEQUENCE</scope>
    <source>
        <strain evidence="2">153271</strain>
    </source>
</reference>
<dbReference type="RefSeq" id="WP_368647929.1">
    <property type="nucleotide sequence ID" value="NZ_CP158253.1"/>
</dbReference>
<proteinExistence type="predicted"/>
<gene>
    <name evidence="2" type="ORF">ABRZ02_03430</name>
</gene>
<dbReference type="EMBL" id="CP158253">
    <property type="protein sequence ID" value="XDJ45350.1"/>
    <property type="molecule type" value="Genomic_DNA"/>
</dbReference>
<sequence length="56" mass="6728">MNWQHLEAPGIQPRAPRRADDERLEDLAEDRFYEQQQRDDVAADRAEDAWLRTRGY</sequence>
<name>A0AB39CTQ6_9BURK</name>
<protein>
    <submittedName>
        <fullName evidence="2">Uncharacterized protein</fullName>
    </submittedName>
</protein>
<evidence type="ECO:0000256" key="1">
    <source>
        <dbReference type="SAM" id="MobiDB-lite"/>
    </source>
</evidence>
<organism evidence="2">
    <name type="scientific">Castellaniella ginsengisoli</name>
    <dbReference type="NCBI Taxonomy" id="546114"/>
    <lineage>
        <taxon>Bacteria</taxon>
        <taxon>Pseudomonadati</taxon>
        <taxon>Pseudomonadota</taxon>
        <taxon>Betaproteobacteria</taxon>
        <taxon>Burkholderiales</taxon>
        <taxon>Alcaligenaceae</taxon>
        <taxon>Castellaniella</taxon>
    </lineage>
</organism>
<dbReference type="AlphaFoldDB" id="A0AB39CTQ6"/>